<dbReference type="Gene3D" id="3.20.20.70">
    <property type="entry name" value="Aldolase class I"/>
    <property type="match status" value="1"/>
</dbReference>
<reference evidence="5 6" key="1">
    <citation type="submission" date="2018-06" db="EMBL/GenBank/DDBJ databases">
        <authorList>
            <consortium name="Pathogen Informatics"/>
            <person name="Doyle S."/>
        </authorList>
    </citation>
    <scope>NUCLEOTIDE SEQUENCE [LARGE SCALE GENOMIC DNA]</scope>
    <source>
        <strain evidence="5 6">NCTC10821</strain>
    </source>
</reference>
<dbReference type="FunFam" id="3.20.20.70:FF:000059">
    <property type="entry name" value="N-ethylmaleimide reductase, FMN-linked"/>
    <property type="match status" value="1"/>
</dbReference>
<dbReference type="InterPro" id="IPR013785">
    <property type="entry name" value="Aldolase_TIM"/>
</dbReference>
<evidence type="ECO:0000313" key="6">
    <source>
        <dbReference type="Proteomes" id="UP000254978"/>
    </source>
</evidence>
<dbReference type="AlphaFoldDB" id="A0A378TD03"/>
<dbReference type="InterPro" id="IPR045247">
    <property type="entry name" value="Oye-like"/>
</dbReference>
<dbReference type="GO" id="GO:0016628">
    <property type="term" value="F:oxidoreductase activity, acting on the CH-CH group of donors, NAD or NADP as acceptor"/>
    <property type="evidence" value="ECO:0007669"/>
    <property type="project" value="UniProtKB-ARBA"/>
</dbReference>
<organism evidence="5 6">
    <name type="scientific">Mycolicibacterium tokaiense</name>
    <dbReference type="NCBI Taxonomy" id="39695"/>
    <lineage>
        <taxon>Bacteria</taxon>
        <taxon>Bacillati</taxon>
        <taxon>Actinomycetota</taxon>
        <taxon>Actinomycetes</taxon>
        <taxon>Mycobacteriales</taxon>
        <taxon>Mycobacteriaceae</taxon>
        <taxon>Mycolicibacterium</taxon>
    </lineage>
</organism>
<comment type="cofactor">
    <cofactor evidence="1">
        <name>FMN</name>
        <dbReference type="ChEBI" id="CHEBI:58210"/>
    </cofactor>
</comment>
<evidence type="ECO:0000313" key="5">
    <source>
        <dbReference type="EMBL" id="STZ58712.1"/>
    </source>
</evidence>
<protein>
    <submittedName>
        <fullName evidence="5">NADH:flavin oxidoreductase</fullName>
        <ecNumber evidence="5">1.-.-.-</ecNumber>
    </submittedName>
</protein>
<dbReference type="PANTHER" id="PTHR22893">
    <property type="entry name" value="NADH OXIDOREDUCTASE-RELATED"/>
    <property type="match status" value="1"/>
</dbReference>
<name>A0A378TD03_9MYCO</name>
<dbReference type="GO" id="GO:0005829">
    <property type="term" value="C:cytosol"/>
    <property type="evidence" value="ECO:0007669"/>
    <property type="project" value="UniProtKB-ARBA"/>
</dbReference>
<sequence length="376" mass="40154">MNSRARALLSCMTFTLGSDAALRKPIQIGDTSAENRIFMAPLTRSRADADATPSDLAVTYYAQRAAAGLIISEATAICEQANGAYMNTPGLYTDRHQEKWGEIASAVHSAGGKMFVQLWHVGRMAHPEISGFDVVGPSAVGANLTTHTPSGKQALQIPRALTVEEIGTIVGQFRSAARRAVDAGMDGVEIHGANGYLLHEFSSDVVNQRTDAYGGSPENRARLTAEVVEAVADEIGAGRVGLRISPGNTAGDMQENDKVGAYEALLRRIDALGLAYLHILIDPSDPVFATLRSLWGGPVVLNTGRERDTSFCQLEELAEWGVISAAAVGRAFLANPDLIRRLEVGAELNEPDVATFYAPGPVGYTDYPTMAELQQV</sequence>
<keyword evidence="6" id="KW-1185">Reference proteome</keyword>
<dbReference type="InterPro" id="IPR001155">
    <property type="entry name" value="OxRdtase_FMN_N"/>
</dbReference>
<gene>
    <name evidence="5" type="primary">nemA</name>
    <name evidence="5" type="ORF">NCTC10821_02227</name>
</gene>
<dbReference type="Proteomes" id="UP000254978">
    <property type="component" value="Unassembled WGS sequence"/>
</dbReference>
<keyword evidence="3 5" id="KW-0560">Oxidoreductase</keyword>
<dbReference type="CDD" id="cd02933">
    <property type="entry name" value="OYE_like_FMN"/>
    <property type="match status" value="1"/>
</dbReference>
<evidence type="ECO:0000256" key="3">
    <source>
        <dbReference type="ARBA" id="ARBA00023002"/>
    </source>
</evidence>
<evidence type="ECO:0000256" key="2">
    <source>
        <dbReference type="ARBA" id="ARBA00005979"/>
    </source>
</evidence>
<evidence type="ECO:0000259" key="4">
    <source>
        <dbReference type="Pfam" id="PF00724"/>
    </source>
</evidence>
<proteinExistence type="inferred from homology"/>
<evidence type="ECO:0000256" key="1">
    <source>
        <dbReference type="ARBA" id="ARBA00001917"/>
    </source>
</evidence>
<feature type="domain" description="NADH:flavin oxidoreductase/NADH oxidase N-terminal" evidence="4">
    <location>
        <begin position="23"/>
        <end position="348"/>
    </location>
</feature>
<dbReference type="Pfam" id="PF00724">
    <property type="entry name" value="Oxidored_FMN"/>
    <property type="match status" value="1"/>
</dbReference>
<dbReference type="SUPFAM" id="SSF51395">
    <property type="entry name" value="FMN-linked oxidoreductases"/>
    <property type="match status" value="1"/>
</dbReference>
<accession>A0A378TD03</accession>
<dbReference type="EC" id="1.-.-.-" evidence="5"/>
<comment type="similarity">
    <text evidence="2">Belongs to the NADH:flavin oxidoreductase/NADH oxidase family.</text>
</comment>
<dbReference type="GO" id="GO:0010181">
    <property type="term" value="F:FMN binding"/>
    <property type="evidence" value="ECO:0007669"/>
    <property type="project" value="InterPro"/>
</dbReference>
<dbReference type="EMBL" id="UGQT01000001">
    <property type="protein sequence ID" value="STZ58712.1"/>
    <property type="molecule type" value="Genomic_DNA"/>
</dbReference>
<dbReference type="PANTHER" id="PTHR22893:SF91">
    <property type="entry name" value="NADPH DEHYDROGENASE 2-RELATED"/>
    <property type="match status" value="1"/>
</dbReference>